<protein>
    <submittedName>
        <fullName evidence="2">Uncharacterized protein</fullName>
    </submittedName>
</protein>
<keyword evidence="1" id="KW-0812">Transmembrane</keyword>
<evidence type="ECO:0000256" key="1">
    <source>
        <dbReference type="SAM" id="Phobius"/>
    </source>
</evidence>
<organism evidence="2">
    <name type="scientific">Trypanosoma congolense (strain IL3000)</name>
    <dbReference type="NCBI Taxonomy" id="1068625"/>
    <lineage>
        <taxon>Eukaryota</taxon>
        <taxon>Discoba</taxon>
        <taxon>Euglenozoa</taxon>
        <taxon>Kinetoplastea</taxon>
        <taxon>Metakinetoplastina</taxon>
        <taxon>Trypanosomatida</taxon>
        <taxon>Trypanosomatidae</taxon>
        <taxon>Trypanosoma</taxon>
        <taxon>Nannomonas</taxon>
    </lineage>
</organism>
<proteinExistence type="predicted"/>
<keyword evidence="1" id="KW-1133">Transmembrane helix</keyword>
<feature type="transmembrane region" description="Helical" evidence="1">
    <location>
        <begin position="6"/>
        <end position="24"/>
    </location>
</feature>
<gene>
    <name evidence="2" type="ORF">TCIL3000_11_1010</name>
</gene>
<sequence>MYLHQFVGSERCLAISPYIFYFILRAPRGFFAPPFMLCVTAIISFFSTSLCMLFLCVSLTLPHFFTVMALLSPCIDLILCVGPREDGGILKGRACALLGAAELSRRIPVVLLDHAGNDH</sequence>
<reference evidence="2" key="1">
    <citation type="journal article" date="2012" name="Proc. Natl. Acad. Sci. U.S.A.">
        <title>Antigenic diversity is generated by distinct evolutionary mechanisms in African trypanosome species.</title>
        <authorList>
            <person name="Jackson A.P."/>
            <person name="Berry A."/>
            <person name="Aslett M."/>
            <person name="Allison H.C."/>
            <person name="Burton P."/>
            <person name="Vavrova-Anderson J."/>
            <person name="Brown R."/>
            <person name="Browne H."/>
            <person name="Corton N."/>
            <person name="Hauser H."/>
            <person name="Gamble J."/>
            <person name="Gilderthorp R."/>
            <person name="Marcello L."/>
            <person name="McQuillan J."/>
            <person name="Otto T.D."/>
            <person name="Quail M.A."/>
            <person name="Sanders M.J."/>
            <person name="van Tonder A."/>
            <person name="Ginger M.L."/>
            <person name="Field M.C."/>
            <person name="Barry J.D."/>
            <person name="Hertz-Fowler C."/>
            <person name="Berriman M."/>
        </authorList>
    </citation>
    <scope>NUCLEOTIDE SEQUENCE</scope>
    <source>
        <strain evidence="2">IL3000</strain>
    </source>
</reference>
<dbReference type="AlphaFoldDB" id="G0UZA0"/>
<accession>G0UZA0</accession>
<feature type="transmembrane region" description="Helical" evidence="1">
    <location>
        <begin position="36"/>
        <end position="55"/>
    </location>
</feature>
<evidence type="ECO:0000313" key="2">
    <source>
        <dbReference type="EMBL" id="CCC94719.1"/>
    </source>
</evidence>
<name>G0UZA0_TRYCI</name>
<keyword evidence="1" id="KW-0472">Membrane</keyword>
<dbReference type="EMBL" id="HE575324">
    <property type="protein sequence ID" value="CCC94719.1"/>
    <property type="molecule type" value="Genomic_DNA"/>
</dbReference>